<accession>A0ABM1BD06</accession>
<dbReference type="Gene3D" id="1.10.630.10">
    <property type="entry name" value="Cytochrome P450"/>
    <property type="match status" value="1"/>
</dbReference>
<evidence type="ECO:0000313" key="10">
    <source>
        <dbReference type="RefSeq" id="XP_013779514.1"/>
    </source>
</evidence>
<dbReference type="SUPFAM" id="SSF48264">
    <property type="entry name" value="Cytochrome P450"/>
    <property type="match status" value="1"/>
</dbReference>
<evidence type="ECO:0000256" key="4">
    <source>
        <dbReference type="ARBA" id="ARBA00022723"/>
    </source>
</evidence>
<dbReference type="InterPro" id="IPR001128">
    <property type="entry name" value="Cyt_P450"/>
</dbReference>
<dbReference type="Proteomes" id="UP000694941">
    <property type="component" value="Unplaced"/>
</dbReference>
<evidence type="ECO:0000256" key="8">
    <source>
        <dbReference type="RuleBase" id="RU000461"/>
    </source>
</evidence>
<sequence length="188" mass="21945">TSYSMAFILYHLAKNPDIQERAYQEVKSVLPYASKRLSVSELDQLHYLKACVKESIRMNPIALGTVRILDHEVVLSGYSVPPGVLLVAQNMVACRLEENFPEPLKFKPERWLKEKAENKAHPFVFIPFGFGPRMCVGRRIAEQEIWVLVAKILRRFKVEYHHEDIDCYTRLINAPDKPLRYQFVERKN</sequence>
<keyword evidence="4 8" id="KW-0479">Metal-binding</keyword>
<evidence type="ECO:0000256" key="7">
    <source>
        <dbReference type="ARBA" id="ARBA00023033"/>
    </source>
</evidence>
<keyword evidence="9" id="KW-1185">Reference proteome</keyword>
<keyword evidence="7 8" id="KW-0503">Monooxygenase</keyword>
<dbReference type="PROSITE" id="PS00086">
    <property type="entry name" value="CYTOCHROME_P450"/>
    <property type="match status" value="1"/>
</dbReference>
<comment type="similarity">
    <text evidence="2 8">Belongs to the cytochrome P450 family.</text>
</comment>
<keyword evidence="6 8" id="KW-0408">Iron</keyword>
<evidence type="ECO:0000256" key="1">
    <source>
        <dbReference type="ARBA" id="ARBA00001971"/>
    </source>
</evidence>
<proteinExistence type="inferred from homology"/>
<evidence type="ECO:0000256" key="3">
    <source>
        <dbReference type="ARBA" id="ARBA00022617"/>
    </source>
</evidence>
<evidence type="ECO:0000256" key="6">
    <source>
        <dbReference type="ARBA" id="ARBA00023004"/>
    </source>
</evidence>
<gene>
    <name evidence="10" type="primary">LOC106463961</name>
</gene>
<dbReference type="PRINTS" id="PR00463">
    <property type="entry name" value="EP450I"/>
</dbReference>
<reference evidence="10" key="1">
    <citation type="submission" date="2025-08" db="UniProtKB">
        <authorList>
            <consortium name="RefSeq"/>
        </authorList>
    </citation>
    <scope>IDENTIFICATION</scope>
    <source>
        <tissue evidence="10">Muscle</tissue>
    </source>
</reference>
<dbReference type="InterPro" id="IPR002401">
    <property type="entry name" value="Cyt_P450_E_grp-I"/>
</dbReference>
<dbReference type="PRINTS" id="PR00385">
    <property type="entry name" value="P450"/>
</dbReference>
<evidence type="ECO:0000313" key="9">
    <source>
        <dbReference type="Proteomes" id="UP000694941"/>
    </source>
</evidence>
<keyword evidence="3 8" id="KW-0349">Heme</keyword>
<comment type="cofactor">
    <cofactor evidence="1">
        <name>heme</name>
        <dbReference type="ChEBI" id="CHEBI:30413"/>
    </cofactor>
</comment>
<evidence type="ECO:0000256" key="5">
    <source>
        <dbReference type="ARBA" id="ARBA00023002"/>
    </source>
</evidence>
<dbReference type="PANTHER" id="PTHR24279">
    <property type="entry name" value="CYTOCHROME P450"/>
    <property type="match status" value="1"/>
</dbReference>
<organism evidence="9 10">
    <name type="scientific">Limulus polyphemus</name>
    <name type="common">Atlantic horseshoe crab</name>
    <dbReference type="NCBI Taxonomy" id="6850"/>
    <lineage>
        <taxon>Eukaryota</taxon>
        <taxon>Metazoa</taxon>
        <taxon>Ecdysozoa</taxon>
        <taxon>Arthropoda</taxon>
        <taxon>Chelicerata</taxon>
        <taxon>Merostomata</taxon>
        <taxon>Xiphosura</taxon>
        <taxon>Limulidae</taxon>
        <taxon>Limulus</taxon>
    </lineage>
</organism>
<dbReference type="PANTHER" id="PTHR24279:SF120">
    <property type="entry name" value="CYTOCHROME P450"/>
    <property type="match status" value="1"/>
</dbReference>
<dbReference type="InterPro" id="IPR050479">
    <property type="entry name" value="CYP11_CYP27_families"/>
</dbReference>
<dbReference type="GeneID" id="106463961"/>
<keyword evidence="5 8" id="KW-0560">Oxidoreductase</keyword>
<dbReference type="Pfam" id="PF00067">
    <property type="entry name" value="p450"/>
    <property type="match status" value="1"/>
</dbReference>
<feature type="non-terminal residue" evidence="10">
    <location>
        <position position="1"/>
    </location>
</feature>
<dbReference type="InterPro" id="IPR036396">
    <property type="entry name" value="Cyt_P450_sf"/>
</dbReference>
<evidence type="ECO:0000256" key="2">
    <source>
        <dbReference type="ARBA" id="ARBA00010617"/>
    </source>
</evidence>
<protein>
    <submittedName>
        <fullName evidence="10">Cytochrome P450 302a1, mitochondrial-like</fullName>
    </submittedName>
</protein>
<name>A0ABM1BD06_LIMPO</name>
<dbReference type="RefSeq" id="XP_013779514.1">
    <property type="nucleotide sequence ID" value="XM_013924060.2"/>
</dbReference>
<dbReference type="InterPro" id="IPR017972">
    <property type="entry name" value="Cyt_P450_CS"/>
</dbReference>